<proteinExistence type="predicted"/>
<organism evidence="1">
    <name type="scientific">marine sediment metagenome</name>
    <dbReference type="NCBI Taxonomy" id="412755"/>
    <lineage>
        <taxon>unclassified sequences</taxon>
        <taxon>metagenomes</taxon>
        <taxon>ecological metagenomes</taxon>
    </lineage>
</organism>
<name>X0U1S2_9ZZZZ</name>
<feature type="non-terminal residue" evidence="1">
    <location>
        <position position="85"/>
    </location>
</feature>
<comment type="caution">
    <text evidence="1">The sequence shown here is derived from an EMBL/GenBank/DDBJ whole genome shotgun (WGS) entry which is preliminary data.</text>
</comment>
<protein>
    <submittedName>
        <fullName evidence="1">Uncharacterized protein</fullName>
    </submittedName>
</protein>
<evidence type="ECO:0000313" key="1">
    <source>
        <dbReference type="EMBL" id="GAF99454.1"/>
    </source>
</evidence>
<accession>X0U1S2</accession>
<gene>
    <name evidence="1" type="ORF">S01H1_20478</name>
</gene>
<sequence>MIEQFNTDQFGVAISGSLDKYIDQLLDLNPDIVQIPFHIYRPSVAACKQLKDKGINIIGKMVPPPLSSLSLKYITEMFTQFKDLV</sequence>
<dbReference type="EMBL" id="BARS01011209">
    <property type="protein sequence ID" value="GAF99454.1"/>
    <property type="molecule type" value="Genomic_DNA"/>
</dbReference>
<dbReference type="AlphaFoldDB" id="X0U1S2"/>
<reference evidence="1" key="1">
    <citation type="journal article" date="2014" name="Front. Microbiol.">
        <title>High frequency of phylogenetically diverse reductive dehalogenase-homologous genes in deep subseafloor sedimentary metagenomes.</title>
        <authorList>
            <person name="Kawai M."/>
            <person name="Futagami T."/>
            <person name="Toyoda A."/>
            <person name="Takaki Y."/>
            <person name="Nishi S."/>
            <person name="Hori S."/>
            <person name="Arai W."/>
            <person name="Tsubouchi T."/>
            <person name="Morono Y."/>
            <person name="Uchiyama I."/>
            <person name="Ito T."/>
            <person name="Fujiyama A."/>
            <person name="Inagaki F."/>
            <person name="Takami H."/>
        </authorList>
    </citation>
    <scope>NUCLEOTIDE SEQUENCE</scope>
    <source>
        <strain evidence="1">Expedition CK06-06</strain>
    </source>
</reference>